<reference evidence="1 2" key="1">
    <citation type="journal article" date="2010" name="Nature">
        <title>Perigord black truffle genome uncovers evolutionary origins and mechanisms of symbiosis.</title>
        <authorList>
            <person name="Martin F."/>
            <person name="Kohler A."/>
            <person name="Murat C."/>
            <person name="Balestrini R."/>
            <person name="Coutinho P.M."/>
            <person name="Jaillon O."/>
            <person name="Montanini B."/>
            <person name="Morin E."/>
            <person name="Noel B."/>
            <person name="Percudani R."/>
            <person name="Porcel B."/>
            <person name="Rubini A."/>
            <person name="Amicucci A."/>
            <person name="Amselem J."/>
            <person name="Anthouard V."/>
            <person name="Arcioni S."/>
            <person name="Artiguenave F."/>
            <person name="Aury J.M."/>
            <person name="Ballario P."/>
            <person name="Bolchi A."/>
            <person name="Brenna A."/>
            <person name="Brun A."/>
            <person name="Buee M."/>
            <person name="Cantarel B."/>
            <person name="Chevalier G."/>
            <person name="Couloux A."/>
            <person name="Da Silva C."/>
            <person name="Denoeud F."/>
            <person name="Duplessis S."/>
            <person name="Ghignone S."/>
            <person name="Hilselberger B."/>
            <person name="Iotti M."/>
            <person name="Marcais B."/>
            <person name="Mello A."/>
            <person name="Miranda M."/>
            <person name="Pacioni G."/>
            <person name="Quesneville H."/>
            <person name="Riccioni C."/>
            <person name="Ruotolo R."/>
            <person name="Splivallo R."/>
            <person name="Stocchi V."/>
            <person name="Tisserant E."/>
            <person name="Viscomi A.R."/>
            <person name="Zambonelli A."/>
            <person name="Zampieri E."/>
            <person name="Henrissat B."/>
            <person name="Lebrun M.H."/>
            <person name="Paolocci F."/>
            <person name="Bonfante P."/>
            <person name="Ottonello S."/>
            <person name="Wincker P."/>
        </authorList>
    </citation>
    <scope>NUCLEOTIDE SEQUENCE [LARGE SCALE GENOMIC DNA]</scope>
    <source>
        <strain evidence="1 2">Mel28</strain>
    </source>
</reference>
<dbReference type="HOGENOM" id="CLU_3431014_0_0_1"/>
<gene>
    <name evidence="1" type="ORF">GSTUM_00003658001</name>
</gene>
<proteinExistence type="predicted"/>
<accession>D5GAN7</accession>
<dbReference type="KEGG" id="tml:GSTUM_00003658001"/>
<protein>
    <submittedName>
        <fullName evidence="1">(Perigord truffle) hypothetical protein</fullName>
    </submittedName>
</protein>
<name>D5GAN7_TUBMM</name>
<dbReference type="InParanoid" id="D5GAN7"/>
<evidence type="ECO:0000313" key="1">
    <source>
        <dbReference type="EMBL" id="CAZ81580.1"/>
    </source>
</evidence>
<evidence type="ECO:0000313" key="2">
    <source>
        <dbReference type="Proteomes" id="UP000006911"/>
    </source>
</evidence>
<dbReference type="AlphaFoldDB" id="D5GAN7"/>
<dbReference type="EMBL" id="FN430082">
    <property type="protein sequence ID" value="CAZ81580.1"/>
    <property type="molecule type" value="Genomic_DNA"/>
</dbReference>
<organism evidence="1 2">
    <name type="scientific">Tuber melanosporum (strain Mel28)</name>
    <name type="common">Perigord black truffle</name>
    <dbReference type="NCBI Taxonomy" id="656061"/>
    <lineage>
        <taxon>Eukaryota</taxon>
        <taxon>Fungi</taxon>
        <taxon>Dikarya</taxon>
        <taxon>Ascomycota</taxon>
        <taxon>Pezizomycotina</taxon>
        <taxon>Pezizomycetes</taxon>
        <taxon>Pezizales</taxon>
        <taxon>Tuberaceae</taxon>
        <taxon>Tuber</taxon>
    </lineage>
</organism>
<sequence>MHWLHSKGGSPLQYKNQE</sequence>
<dbReference type="Proteomes" id="UP000006911">
    <property type="component" value="Unassembled WGS sequence"/>
</dbReference>
<keyword evidence="2" id="KW-1185">Reference proteome</keyword>